<evidence type="ECO:0000313" key="3">
    <source>
        <dbReference type="EMBL" id="KAH0958228.1"/>
    </source>
</evidence>
<evidence type="ECO:0000256" key="1">
    <source>
        <dbReference type="SAM" id="MobiDB-lite"/>
    </source>
</evidence>
<sequence>MVLNTTAKALLMACTLSALSAGMPQLVYPGTETATPTRRTPGLEASGDGNVLHGRDPGLPPPVLTKRTSTRTSTQTETEARVAVWPRGEYKAVQTPSILHDPKLKQQSASPVPGATPTPIFVLNPVLKGPHVAAVNGTILPISLFAPKRPGVAKTNGTRCIPVVATGCANPGGWPGANWAWLVSKLRGYQKKGPWGQGYQKKVQGGEKKTEGGVKKTEGGVKKTEGKEKKTEGKE</sequence>
<evidence type="ECO:0000256" key="2">
    <source>
        <dbReference type="SAM" id="SignalP"/>
    </source>
</evidence>
<proteinExistence type="predicted"/>
<keyword evidence="2" id="KW-0732">Signal</keyword>
<keyword evidence="4" id="KW-1185">Reference proteome</keyword>
<dbReference type="GeneID" id="68359658"/>
<dbReference type="Proteomes" id="UP000824596">
    <property type="component" value="Unassembled WGS sequence"/>
</dbReference>
<comment type="caution">
    <text evidence="3">The sequence shown here is derived from an EMBL/GenBank/DDBJ whole genome shotgun (WGS) entry which is preliminary data.</text>
</comment>
<organism evidence="3 4">
    <name type="scientific">Hirsutella rhossiliensis</name>
    <dbReference type="NCBI Taxonomy" id="111463"/>
    <lineage>
        <taxon>Eukaryota</taxon>
        <taxon>Fungi</taxon>
        <taxon>Dikarya</taxon>
        <taxon>Ascomycota</taxon>
        <taxon>Pezizomycotina</taxon>
        <taxon>Sordariomycetes</taxon>
        <taxon>Hypocreomycetidae</taxon>
        <taxon>Hypocreales</taxon>
        <taxon>Ophiocordycipitaceae</taxon>
        <taxon>Hirsutella</taxon>
    </lineage>
</organism>
<feature type="compositionally biased region" description="Basic and acidic residues" evidence="1">
    <location>
        <begin position="204"/>
        <end position="235"/>
    </location>
</feature>
<feature type="signal peptide" evidence="2">
    <location>
        <begin position="1"/>
        <end position="22"/>
    </location>
</feature>
<feature type="chain" id="PRO_5040260407" evidence="2">
    <location>
        <begin position="23"/>
        <end position="235"/>
    </location>
</feature>
<accession>A0A9P8MKZ5</accession>
<dbReference type="AlphaFoldDB" id="A0A9P8MKZ5"/>
<name>A0A9P8MKZ5_9HYPO</name>
<reference evidence="3" key="1">
    <citation type="submission" date="2021-09" db="EMBL/GenBank/DDBJ databases">
        <title>A high-quality genome of the endoparasitic fungus Hirsutella rhossiliensis with a comparison of Hirsutella genomes reveals transposable elements contributing to genome size variation.</title>
        <authorList>
            <person name="Lin R."/>
            <person name="Jiao Y."/>
            <person name="Sun X."/>
            <person name="Ling J."/>
            <person name="Xie B."/>
            <person name="Cheng X."/>
        </authorList>
    </citation>
    <scope>NUCLEOTIDE SEQUENCE</scope>
    <source>
        <strain evidence="3">HR02</strain>
    </source>
</reference>
<feature type="region of interest" description="Disordered" evidence="1">
    <location>
        <begin position="192"/>
        <end position="235"/>
    </location>
</feature>
<dbReference type="EMBL" id="JAIZPD010000016">
    <property type="protein sequence ID" value="KAH0958228.1"/>
    <property type="molecule type" value="Genomic_DNA"/>
</dbReference>
<dbReference type="RefSeq" id="XP_044715742.1">
    <property type="nucleotide sequence ID" value="XM_044869000.1"/>
</dbReference>
<feature type="region of interest" description="Disordered" evidence="1">
    <location>
        <begin position="30"/>
        <end position="77"/>
    </location>
</feature>
<protein>
    <submittedName>
        <fullName evidence="3">Uncharacterized protein</fullName>
    </submittedName>
</protein>
<gene>
    <name evidence="3" type="ORF">HRG_10529</name>
</gene>
<feature type="compositionally biased region" description="Low complexity" evidence="1">
    <location>
        <begin position="65"/>
        <end position="77"/>
    </location>
</feature>
<evidence type="ECO:0000313" key="4">
    <source>
        <dbReference type="Proteomes" id="UP000824596"/>
    </source>
</evidence>